<dbReference type="GeneID" id="42006685"/>
<evidence type="ECO:0000313" key="5">
    <source>
        <dbReference type="EMBL" id="TPX31143.1"/>
    </source>
</evidence>
<dbReference type="GO" id="GO:0045820">
    <property type="term" value="P:negative regulation of glycolytic process"/>
    <property type="evidence" value="ECO:0007669"/>
    <property type="project" value="TreeGrafter"/>
</dbReference>
<sequence length="468" mass="50939">MPKHVCFSVTIVRHAETDQNAAHPRILQGHSNPGINSDGIKQSHVVAHRLKNQLFTHIYTSDLLRSKQTAEIIQKHHPHAKLTVDSRLREQDMGDLTGMPWRDAKAVLKSEDRSFEEHLSQNGESVEDFTDRVVDFYSDVVEKHLLIPHHELLESLGLNSPLSAIEGYDAAADPAASLPSPPSSTDSPTSATSAKTRKFRAASIVAGPAINAAKAAAQKAAVAVGLMTSPTRTEANGKASNPSSPTNSNASPTSATPSSYSTAPSSASIKSPINNLKQNQKFGSTPFLSQQQSQQQSQTPPELGSIQNMSLTQQPGFSASTSALNTSRKPRHPRIQPTHILIVTHGGWINRIMDHILDELKFNLTTDYSNGFPKNTGLYRFVISQVFRPDGGDYEWEGTVTLMNDVSHYAHLSNKVSMGSMGFLGLDEKTQIQADWTAPKTDPGRNSPTVNRKKAMAAAPSKNRSFGW</sequence>
<evidence type="ECO:0000256" key="3">
    <source>
        <dbReference type="PIRSR" id="PIRSR613078-2"/>
    </source>
</evidence>
<dbReference type="PANTHER" id="PTHR46517:SF1">
    <property type="entry name" value="FRUCTOSE-2,6-BISPHOSPHATASE TIGAR"/>
    <property type="match status" value="1"/>
</dbReference>
<accession>A0A507C0T3</accession>
<feature type="binding site" evidence="3">
    <location>
        <position position="65"/>
    </location>
    <ligand>
        <name>substrate</name>
    </ligand>
</feature>
<dbReference type="GO" id="GO:0004331">
    <property type="term" value="F:fructose-2,6-bisphosphate 2-phosphatase activity"/>
    <property type="evidence" value="ECO:0007669"/>
    <property type="project" value="TreeGrafter"/>
</dbReference>
<feature type="compositionally biased region" description="Low complexity" evidence="4">
    <location>
        <begin position="289"/>
        <end position="298"/>
    </location>
</feature>
<dbReference type="InterPro" id="IPR029033">
    <property type="entry name" value="His_PPase_superfam"/>
</dbReference>
<keyword evidence="6" id="KW-1185">Reference proteome</keyword>
<evidence type="ECO:0000256" key="1">
    <source>
        <dbReference type="ARBA" id="ARBA00022801"/>
    </source>
</evidence>
<feature type="compositionally biased region" description="Polar residues" evidence="4">
    <location>
        <begin position="305"/>
        <end position="327"/>
    </location>
</feature>
<dbReference type="GO" id="GO:0005829">
    <property type="term" value="C:cytosol"/>
    <property type="evidence" value="ECO:0007669"/>
    <property type="project" value="TreeGrafter"/>
</dbReference>
<dbReference type="SUPFAM" id="SSF53254">
    <property type="entry name" value="Phosphoglycerate mutase-like"/>
    <property type="match status" value="1"/>
</dbReference>
<dbReference type="Proteomes" id="UP000319731">
    <property type="component" value="Unassembled WGS sequence"/>
</dbReference>
<dbReference type="STRING" id="1806994.A0A507C0T3"/>
<dbReference type="PANTHER" id="PTHR46517">
    <property type="entry name" value="FRUCTOSE-2,6-BISPHOSPHATASE TIGAR"/>
    <property type="match status" value="1"/>
</dbReference>
<dbReference type="AlphaFoldDB" id="A0A507C0T3"/>
<feature type="compositionally biased region" description="Polar residues" evidence="4">
    <location>
        <begin position="269"/>
        <end position="288"/>
    </location>
</feature>
<dbReference type="RefSeq" id="XP_031022649.1">
    <property type="nucleotide sequence ID" value="XM_031171388.1"/>
</dbReference>
<proteinExistence type="predicted"/>
<feature type="region of interest" description="Disordered" evidence="4">
    <location>
        <begin position="434"/>
        <end position="468"/>
    </location>
</feature>
<keyword evidence="1" id="KW-0378">Hydrolase</keyword>
<feature type="active site" description="Proton donor/acceptor" evidence="2">
    <location>
        <position position="90"/>
    </location>
</feature>
<feature type="active site" description="Tele-phosphohistidine intermediate" evidence="2">
    <location>
        <position position="14"/>
    </location>
</feature>
<evidence type="ECO:0000256" key="4">
    <source>
        <dbReference type="SAM" id="MobiDB-lite"/>
    </source>
</evidence>
<dbReference type="SMART" id="SM00855">
    <property type="entry name" value="PGAM"/>
    <property type="match status" value="1"/>
</dbReference>
<feature type="compositionally biased region" description="Low complexity" evidence="4">
    <location>
        <begin position="172"/>
        <end position="194"/>
    </location>
</feature>
<dbReference type="GO" id="GO:0043456">
    <property type="term" value="P:regulation of pentose-phosphate shunt"/>
    <property type="evidence" value="ECO:0007669"/>
    <property type="project" value="TreeGrafter"/>
</dbReference>
<name>A0A507C0T3_9FUNG</name>
<dbReference type="InterPro" id="IPR051695">
    <property type="entry name" value="Phosphoglycerate_Mutase"/>
</dbReference>
<dbReference type="EMBL" id="QEAO01000050">
    <property type="protein sequence ID" value="TPX31143.1"/>
    <property type="molecule type" value="Genomic_DNA"/>
</dbReference>
<dbReference type="InterPro" id="IPR013078">
    <property type="entry name" value="His_Pase_superF_clade-1"/>
</dbReference>
<reference evidence="5 6" key="1">
    <citation type="journal article" date="2019" name="Sci. Rep.">
        <title>Comparative genomics of chytrid fungi reveal insights into the obligate biotrophic and pathogenic lifestyle of Synchytrium endobioticum.</title>
        <authorList>
            <person name="van de Vossenberg B.T.L.H."/>
            <person name="Warris S."/>
            <person name="Nguyen H.D.T."/>
            <person name="van Gent-Pelzer M.P.E."/>
            <person name="Joly D.L."/>
            <person name="van de Geest H.C."/>
            <person name="Bonants P.J.M."/>
            <person name="Smith D.S."/>
            <person name="Levesque C.A."/>
            <person name="van der Lee T.A.J."/>
        </authorList>
    </citation>
    <scope>NUCLEOTIDE SEQUENCE [LARGE SCALE GENOMIC DNA]</scope>
    <source>
        <strain evidence="5 6">JEL517</strain>
    </source>
</reference>
<protein>
    <submittedName>
        <fullName evidence="5">Uncharacterized protein</fullName>
    </submittedName>
</protein>
<feature type="binding site" evidence="3">
    <location>
        <begin position="13"/>
        <end position="20"/>
    </location>
    <ligand>
        <name>substrate</name>
    </ligand>
</feature>
<feature type="region of interest" description="Disordered" evidence="4">
    <location>
        <begin position="232"/>
        <end position="337"/>
    </location>
</feature>
<gene>
    <name evidence="5" type="ORF">SmJEL517_g05462</name>
</gene>
<comment type="caution">
    <text evidence="5">The sequence shown here is derived from an EMBL/GenBank/DDBJ whole genome shotgun (WGS) entry which is preliminary data.</text>
</comment>
<organism evidence="5 6">
    <name type="scientific">Synchytrium microbalum</name>
    <dbReference type="NCBI Taxonomy" id="1806994"/>
    <lineage>
        <taxon>Eukaryota</taxon>
        <taxon>Fungi</taxon>
        <taxon>Fungi incertae sedis</taxon>
        <taxon>Chytridiomycota</taxon>
        <taxon>Chytridiomycota incertae sedis</taxon>
        <taxon>Chytridiomycetes</taxon>
        <taxon>Synchytriales</taxon>
        <taxon>Synchytriaceae</taxon>
        <taxon>Synchytrium</taxon>
    </lineage>
</organism>
<dbReference type="OrthoDB" id="354304at2759"/>
<evidence type="ECO:0000256" key="2">
    <source>
        <dbReference type="PIRSR" id="PIRSR613078-1"/>
    </source>
</evidence>
<dbReference type="Pfam" id="PF00300">
    <property type="entry name" value="His_Phos_1"/>
    <property type="match status" value="1"/>
</dbReference>
<dbReference type="Gene3D" id="3.40.50.1240">
    <property type="entry name" value="Phosphoglycerate mutase-like"/>
    <property type="match status" value="2"/>
</dbReference>
<feature type="compositionally biased region" description="Low complexity" evidence="4">
    <location>
        <begin position="239"/>
        <end position="268"/>
    </location>
</feature>
<dbReference type="CDD" id="cd07067">
    <property type="entry name" value="HP_PGM_like"/>
    <property type="match status" value="1"/>
</dbReference>
<feature type="region of interest" description="Disordered" evidence="4">
    <location>
        <begin position="172"/>
        <end position="195"/>
    </location>
</feature>
<evidence type="ECO:0000313" key="6">
    <source>
        <dbReference type="Proteomes" id="UP000319731"/>
    </source>
</evidence>